<dbReference type="InterPro" id="IPR029052">
    <property type="entry name" value="Metallo-depent_PP-like"/>
</dbReference>
<reference evidence="3" key="1">
    <citation type="journal article" date="2019" name="Int. J. Syst. Evol. Microbiol.">
        <title>The Global Catalogue of Microorganisms (GCM) 10K type strain sequencing project: providing services to taxonomists for standard genome sequencing and annotation.</title>
        <authorList>
            <consortium name="The Broad Institute Genomics Platform"/>
            <consortium name="The Broad Institute Genome Sequencing Center for Infectious Disease"/>
            <person name="Wu L."/>
            <person name="Ma J."/>
        </authorList>
    </citation>
    <scope>NUCLEOTIDE SEQUENCE [LARGE SCALE GENOMIC DNA]</scope>
    <source>
        <strain evidence="3">CCM 8931</strain>
    </source>
</reference>
<dbReference type="RefSeq" id="WP_137636234.1">
    <property type="nucleotide sequence ID" value="NZ_BJDL01000037.1"/>
</dbReference>
<dbReference type="Proteomes" id="UP001597188">
    <property type="component" value="Unassembled WGS sequence"/>
</dbReference>
<gene>
    <name evidence="2" type="ORF">ACFQ5L_09960</name>
</gene>
<dbReference type="InterPro" id="IPR004843">
    <property type="entry name" value="Calcineurin-like_PHP"/>
</dbReference>
<dbReference type="SUPFAM" id="SSF56300">
    <property type="entry name" value="Metallo-dependent phosphatases"/>
    <property type="match status" value="1"/>
</dbReference>
<accession>A0ABW4C239</accession>
<dbReference type="EMBL" id="JBHTOJ010000035">
    <property type="protein sequence ID" value="MFD1421261.1"/>
    <property type="molecule type" value="Genomic_DNA"/>
</dbReference>
<sequence length="181" mass="21672">MQYFIADLHFYHAAVIEFGQRPFHDVMDMNQQLIKNWNQVVQSPKDEVYILGDFVYHGTGEQANQILRQLRGRKYLIKGNHEAYLNDENFDQSLFEWIKDYHELNYHKRKFVLFHYPILEWNGYYHQAIQLYGHVHDTRTDYFNGLLGPNAVNVGADMINYRPISIDEVIDLVNTREMTWL</sequence>
<feature type="domain" description="Calcineurin-like phosphoesterase" evidence="1">
    <location>
        <begin position="4"/>
        <end position="104"/>
    </location>
</feature>
<evidence type="ECO:0000313" key="2">
    <source>
        <dbReference type="EMBL" id="MFD1421261.1"/>
    </source>
</evidence>
<proteinExistence type="predicted"/>
<organism evidence="2 3">
    <name type="scientific">Lactiplantibacillus songbeiensis</name>
    <dbReference type="NCBI Taxonomy" id="2559920"/>
    <lineage>
        <taxon>Bacteria</taxon>
        <taxon>Bacillati</taxon>
        <taxon>Bacillota</taxon>
        <taxon>Bacilli</taxon>
        <taxon>Lactobacillales</taxon>
        <taxon>Lactobacillaceae</taxon>
        <taxon>Lactiplantibacillus</taxon>
    </lineage>
</organism>
<evidence type="ECO:0000259" key="1">
    <source>
        <dbReference type="Pfam" id="PF00149"/>
    </source>
</evidence>
<comment type="caution">
    <text evidence="2">The sequence shown here is derived from an EMBL/GenBank/DDBJ whole genome shotgun (WGS) entry which is preliminary data.</text>
</comment>
<keyword evidence="3" id="KW-1185">Reference proteome</keyword>
<evidence type="ECO:0000313" key="3">
    <source>
        <dbReference type="Proteomes" id="UP001597188"/>
    </source>
</evidence>
<dbReference type="Gene3D" id="3.60.21.10">
    <property type="match status" value="1"/>
</dbReference>
<dbReference type="Pfam" id="PF00149">
    <property type="entry name" value="Metallophos"/>
    <property type="match status" value="1"/>
</dbReference>
<protein>
    <submittedName>
        <fullName evidence="2">Metallophosphoesterase</fullName>
    </submittedName>
</protein>
<name>A0ABW4C239_9LACO</name>